<sequence>MKKKTRYILIGIAVILLAAIGYASYLCLHFFFYDKYKEALPTYKYEKGTEYKGLSDTTNNVAGMELVAENDDLKLYTNPTTTEIAVYDKRTGETTYSNPIDKDNDKLATGTNKSLLNSQLVIDYYDKTRTIVTMNSYDLSTKNNQFKAESIKNGIRYTYTFGDLSSKTGIVPQYITEKRLQSLILDKLSGSDLRLVKGKFAESKTVKGYLELNTAATKSKIGMKKLNDAFTKAGYTEKDYNEDKAAATGESEENITFTIPLEYRLDGDSLVVTVPTKEIKETGEAKLANIEMLRFFGAAGTNENGYMLVPNGSGSLINFNNGKKNEQYNQYVYGMDPVSMGYTVVESTEKARLPIFGIKRDNSAIFASIESGDTVSNIIADVSGKLNSYNYVYPTFHIREGEKLSMFGTTGASSELPVVEKNFYKLDLTVKYSFLKKDEASYSGMANHYRNELIEKGVLSKKQNDSKLPFYLDILGGVRKKEFIAGVPHNTVYPMTTFNQAKDIIDKFYDADIKNLRVNYKGWFNGGYYNSVSNKIKVMKKLGGKSDLEDLTNYIEKEGGKLFVDTAFQNVTYSSSKFNYMLEASRYYTGRAVMYGKVNPGTLRQTSDLGGYSELLYYVMSPKFLVRYVDSFSNKIKNYNVTGVSLRDLGDVLQSDKRRTEIINREEAKYVVKNELNTLKETNKDLMIKGGNYYSLGYATDLTDVPTSANEFYIIDQEVPFYEMVLHGCVDYTGSSINLNDSYNKQDILLKMIEDGAAPHFILSYKSSSNIKYTGTNDMYATYYKNWINDAKDIYISVNEVLKNVENSNIINHEILDNSLVKVTYDNGVIIYINKGNESVAADGITVNAKSYVVKGVE</sequence>
<organism evidence="2 3">
    <name type="scientific">Anaeromicropila herbilytica</name>
    <dbReference type="NCBI Taxonomy" id="2785025"/>
    <lineage>
        <taxon>Bacteria</taxon>
        <taxon>Bacillati</taxon>
        <taxon>Bacillota</taxon>
        <taxon>Clostridia</taxon>
        <taxon>Lachnospirales</taxon>
        <taxon>Lachnospiraceae</taxon>
        <taxon>Anaeromicropila</taxon>
    </lineage>
</organism>
<dbReference type="Proteomes" id="UP000595897">
    <property type="component" value="Chromosome"/>
</dbReference>
<dbReference type="RefSeq" id="WP_271714902.1">
    <property type="nucleotide sequence ID" value="NZ_AP024169.1"/>
</dbReference>
<proteinExistence type="predicted"/>
<keyword evidence="1" id="KW-1133">Transmembrane helix</keyword>
<keyword evidence="1" id="KW-0812">Transmembrane</keyword>
<dbReference type="InterPro" id="IPR043751">
    <property type="entry name" value="DUF5696"/>
</dbReference>
<dbReference type="KEGG" id="ahb:bsdtb5_09280"/>
<gene>
    <name evidence="2" type="ORF">bsdtb5_09280</name>
</gene>
<evidence type="ECO:0000313" key="2">
    <source>
        <dbReference type="EMBL" id="BCN29633.1"/>
    </source>
</evidence>
<evidence type="ECO:0000256" key="1">
    <source>
        <dbReference type="SAM" id="Phobius"/>
    </source>
</evidence>
<evidence type="ECO:0000313" key="3">
    <source>
        <dbReference type="Proteomes" id="UP000595897"/>
    </source>
</evidence>
<dbReference type="AlphaFoldDB" id="A0A7R7ID39"/>
<keyword evidence="1" id="KW-0472">Membrane</keyword>
<feature type="transmembrane region" description="Helical" evidence="1">
    <location>
        <begin position="7"/>
        <end position="32"/>
    </location>
</feature>
<accession>A0A7R7ID39</accession>
<keyword evidence="3" id="KW-1185">Reference proteome</keyword>
<dbReference type="Pfam" id="PF18952">
    <property type="entry name" value="DUF5696"/>
    <property type="match status" value="1"/>
</dbReference>
<protein>
    <submittedName>
        <fullName evidence="2">Uncharacterized protein</fullName>
    </submittedName>
</protein>
<name>A0A7R7ID39_9FIRM</name>
<reference evidence="2 3" key="1">
    <citation type="submission" date="2020-11" db="EMBL/GenBank/DDBJ databases">
        <title>Draft genome sequencing of a Lachnospiraceae strain isolated from anoxic soil subjected to BSD treatment.</title>
        <authorList>
            <person name="Uek A."/>
            <person name="Tonouchi A."/>
        </authorList>
    </citation>
    <scope>NUCLEOTIDE SEQUENCE [LARGE SCALE GENOMIC DNA]</scope>
    <source>
        <strain evidence="2 3">TB5</strain>
    </source>
</reference>
<dbReference type="EMBL" id="AP024169">
    <property type="protein sequence ID" value="BCN29633.1"/>
    <property type="molecule type" value="Genomic_DNA"/>
</dbReference>